<protein>
    <recommendedName>
        <fullName evidence="4">5-formyltetrahydrofolate cyclo-ligase</fullName>
        <ecNumber evidence="4">6.3.3.2</ecNumber>
    </recommendedName>
</protein>
<organism evidence="5 6">
    <name type="scientific">Aquibium pacificus</name>
    <dbReference type="NCBI Taxonomy" id="3153579"/>
    <lineage>
        <taxon>Bacteria</taxon>
        <taxon>Pseudomonadati</taxon>
        <taxon>Pseudomonadota</taxon>
        <taxon>Alphaproteobacteria</taxon>
        <taxon>Hyphomicrobiales</taxon>
        <taxon>Phyllobacteriaceae</taxon>
        <taxon>Aquibium</taxon>
    </lineage>
</organism>
<keyword evidence="5" id="KW-0436">Ligase</keyword>
<proteinExistence type="inferred from homology"/>
<dbReference type="Gene3D" id="3.40.50.10420">
    <property type="entry name" value="NagB/RpiA/CoA transferase-like"/>
    <property type="match status" value="1"/>
</dbReference>
<name>A0ABV3SDX7_9HYPH</name>
<dbReference type="GO" id="GO:0030272">
    <property type="term" value="F:5-formyltetrahydrofolate cyclo-ligase activity"/>
    <property type="evidence" value="ECO:0007669"/>
    <property type="project" value="UniProtKB-EC"/>
</dbReference>
<dbReference type="InterPro" id="IPR024185">
    <property type="entry name" value="FTHF_cligase-like_sf"/>
</dbReference>
<dbReference type="PANTHER" id="PTHR23407">
    <property type="entry name" value="ATPASE INHIBITOR/5-FORMYLTETRAHYDROFOLATE CYCLO-LIGASE"/>
    <property type="match status" value="1"/>
</dbReference>
<evidence type="ECO:0000313" key="6">
    <source>
        <dbReference type="Proteomes" id="UP001556692"/>
    </source>
</evidence>
<evidence type="ECO:0000313" key="5">
    <source>
        <dbReference type="EMBL" id="MEX0404766.1"/>
    </source>
</evidence>
<dbReference type="NCBIfam" id="TIGR02727">
    <property type="entry name" value="MTHFS_bact"/>
    <property type="match status" value="1"/>
</dbReference>
<comment type="similarity">
    <text evidence="1 4">Belongs to the 5-formyltetrahydrofolate cyclo-ligase family.</text>
</comment>
<evidence type="ECO:0000256" key="3">
    <source>
        <dbReference type="ARBA" id="ARBA00022840"/>
    </source>
</evidence>
<evidence type="ECO:0000256" key="2">
    <source>
        <dbReference type="ARBA" id="ARBA00022741"/>
    </source>
</evidence>
<dbReference type="InterPro" id="IPR002698">
    <property type="entry name" value="FTHF_cligase"/>
</dbReference>
<accession>A0ABV3SDX7</accession>
<evidence type="ECO:0000256" key="4">
    <source>
        <dbReference type="RuleBase" id="RU361279"/>
    </source>
</evidence>
<dbReference type="EC" id="6.3.3.2" evidence="4"/>
<keyword evidence="3 4" id="KW-0067">ATP-binding</keyword>
<keyword evidence="4" id="KW-0460">Magnesium</keyword>
<dbReference type="SUPFAM" id="SSF100950">
    <property type="entry name" value="NagB/RpiA/CoA transferase-like"/>
    <property type="match status" value="1"/>
</dbReference>
<dbReference type="Proteomes" id="UP001556692">
    <property type="component" value="Unassembled WGS sequence"/>
</dbReference>
<comment type="cofactor">
    <cofactor evidence="4">
        <name>Mg(2+)</name>
        <dbReference type="ChEBI" id="CHEBI:18420"/>
    </cofactor>
</comment>
<reference evidence="5 6" key="1">
    <citation type="submission" date="2024-05" db="EMBL/GenBank/DDBJ databases">
        <authorList>
            <person name="Jiang F."/>
        </authorList>
    </citation>
    <scope>NUCLEOTIDE SEQUENCE [LARGE SCALE GENOMIC DNA]</scope>
    <source>
        <strain evidence="5 6">LZ166</strain>
    </source>
</reference>
<dbReference type="Pfam" id="PF01812">
    <property type="entry name" value="5-FTHF_cyc-lig"/>
    <property type="match status" value="1"/>
</dbReference>
<sequence length="225" mass="24862">MTGSDDEAGSGQYASPPCFMHELQPGFRPAGGDLQVRADVMRWRKAERQRLIASRLEVPAEDRAEMAERIAAHLDAVIGEPEGRIASFYWPFRGEPDLRAWAGRFIERGGRIALPVVVEKAHPLDFRVWRPGDRLARGVWNIPYPEDGAPVVPDIAIAPLVGWDPSLYRLGYGGGYFDRTLASLRPKPLAIGVGYAFSKLPTIYPLGHDIPMQAIVTEEGAFQTA</sequence>
<dbReference type="EMBL" id="JBDPGJ010000001">
    <property type="protein sequence ID" value="MEX0404766.1"/>
    <property type="molecule type" value="Genomic_DNA"/>
</dbReference>
<evidence type="ECO:0000256" key="1">
    <source>
        <dbReference type="ARBA" id="ARBA00010638"/>
    </source>
</evidence>
<keyword evidence="2 4" id="KW-0547">Nucleotide-binding</keyword>
<dbReference type="PANTHER" id="PTHR23407:SF1">
    <property type="entry name" value="5-FORMYLTETRAHYDROFOLATE CYCLO-LIGASE"/>
    <property type="match status" value="1"/>
</dbReference>
<dbReference type="RefSeq" id="WP_367952637.1">
    <property type="nucleotide sequence ID" value="NZ_JBDPGJ010000001.1"/>
</dbReference>
<comment type="caution">
    <text evidence="5">The sequence shown here is derived from an EMBL/GenBank/DDBJ whole genome shotgun (WGS) entry which is preliminary data.</text>
</comment>
<keyword evidence="4" id="KW-0479">Metal-binding</keyword>
<keyword evidence="6" id="KW-1185">Reference proteome</keyword>
<dbReference type="InterPro" id="IPR037171">
    <property type="entry name" value="NagB/RpiA_transferase-like"/>
</dbReference>
<gene>
    <name evidence="5" type="ORF">ABGN05_03710</name>
</gene>
<comment type="catalytic activity">
    <reaction evidence="4">
        <text>(6S)-5-formyl-5,6,7,8-tetrahydrofolate + ATP = (6R)-5,10-methenyltetrahydrofolate + ADP + phosphate</text>
        <dbReference type="Rhea" id="RHEA:10488"/>
        <dbReference type="ChEBI" id="CHEBI:30616"/>
        <dbReference type="ChEBI" id="CHEBI:43474"/>
        <dbReference type="ChEBI" id="CHEBI:57455"/>
        <dbReference type="ChEBI" id="CHEBI:57457"/>
        <dbReference type="ChEBI" id="CHEBI:456216"/>
        <dbReference type="EC" id="6.3.3.2"/>
    </reaction>
</comment>